<dbReference type="EMBL" id="GGEC01031270">
    <property type="protein sequence ID" value="MBX11754.1"/>
    <property type="molecule type" value="Transcribed_RNA"/>
</dbReference>
<dbReference type="AlphaFoldDB" id="A0A2P2L1C4"/>
<evidence type="ECO:0000313" key="1">
    <source>
        <dbReference type="EMBL" id="MBX11754.1"/>
    </source>
</evidence>
<sequence length="72" mass="8351">MWVWEWSPIYGWSSCWICSSRCRSGTSSCEHILGYTFLRRVPKIITKNIHLACRHVVHVHCVSWCPNGIFGA</sequence>
<accession>A0A2P2L1C4</accession>
<organism evidence="1">
    <name type="scientific">Rhizophora mucronata</name>
    <name type="common">Asiatic mangrove</name>
    <dbReference type="NCBI Taxonomy" id="61149"/>
    <lineage>
        <taxon>Eukaryota</taxon>
        <taxon>Viridiplantae</taxon>
        <taxon>Streptophyta</taxon>
        <taxon>Embryophyta</taxon>
        <taxon>Tracheophyta</taxon>
        <taxon>Spermatophyta</taxon>
        <taxon>Magnoliopsida</taxon>
        <taxon>eudicotyledons</taxon>
        <taxon>Gunneridae</taxon>
        <taxon>Pentapetalae</taxon>
        <taxon>rosids</taxon>
        <taxon>fabids</taxon>
        <taxon>Malpighiales</taxon>
        <taxon>Rhizophoraceae</taxon>
        <taxon>Rhizophora</taxon>
    </lineage>
</organism>
<proteinExistence type="predicted"/>
<protein>
    <submittedName>
        <fullName evidence="1">Ureide permease 1-like</fullName>
    </submittedName>
</protein>
<reference evidence="1" key="1">
    <citation type="submission" date="2018-02" db="EMBL/GenBank/DDBJ databases">
        <title>Rhizophora mucronata_Transcriptome.</title>
        <authorList>
            <person name="Meera S.P."/>
            <person name="Sreeshan A."/>
            <person name="Augustine A."/>
        </authorList>
    </citation>
    <scope>NUCLEOTIDE SEQUENCE</scope>
    <source>
        <tissue evidence="1">Leaf</tissue>
    </source>
</reference>
<name>A0A2P2L1C4_RHIMU</name>